<keyword evidence="1" id="KW-0677">Repeat</keyword>
<name>A0A8H5D8Y1_9AGAR</name>
<keyword evidence="4" id="KW-1185">Reference proteome</keyword>
<dbReference type="EMBL" id="JAACJM010000060">
    <property type="protein sequence ID" value="KAF5354427.1"/>
    <property type="molecule type" value="Genomic_DNA"/>
</dbReference>
<gene>
    <name evidence="3" type="ORF">D9758_010782</name>
</gene>
<evidence type="ECO:0000313" key="3">
    <source>
        <dbReference type="EMBL" id="KAF5354427.1"/>
    </source>
</evidence>
<dbReference type="Proteomes" id="UP000559256">
    <property type="component" value="Unassembled WGS sequence"/>
</dbReference>
<evidence type="ECO:0000259" key="2">
    <source>
        <dbReference type="Pfam" id="PF24883"/>
    </source>
</evidence>
<dbReference type="OrthoDB" id="3269932at2759"/>
<reference evidence="3 4" key="1">
    <citation type="journal article" date="2020" name="ISME J.">
        <title>Uncovering the hidden diversity of litter-decomposition mechanisms in mushroom-forming fungi.</title>
        <authorList>
            <person name="Floudas D."/>
            <person name="Bentzer J."/>
            <person name="Ahren D."/>
            <person name="Johansson T."/>
            <person name="Persson P."/>
            <person name="Tunlid A."/>
        </authorList>
    </citation>
    <scope>NUCLEOTIDE SEQUENCE [LARGE SCALE GENOMIC DNA]</scope>
    <source>
        <strain evidence="3 4">CBS 291.85</strain>
    </source>
</reference>
<dbReference type="PANTHER" id="PTHR10039:SF14">
    <property type="entry name" value="NACHT DOMAIN-CONTAINING PROTEIN"/>
    <property type="match status" value="1"/>
</dbReference>
<comment type="caution">
    <text evidence="3">The sequence shown here is derived from an EMBL/GenBank/DDBJ whole genome shotgun (WGS) entry which is preliminary data.</text>
</comment>
<dbReference type="SUPFAM" id="SSF52540">
    <property type="entry name" value="P-loop containing nucleoside triphosphate hydrolases"/>
    <property type="match status" value="1"/>
</dbReference>
<dbReference type="InterPro" id="IPR027417">
    <property type="entry name" value="P-loop_NTPase"/>
</dbReference>
<dbReference type="Gene3D" id="3.40.50.300">
    <property type="entry name" value="P-loop containing nucleotide triphosphate hydrolases"/>
    <property type="match status" value="1"/>
</dbReference>
<evidence type="ECO:0000313" key="4">
    <source>
        <dbReference type="Proteomes" id="UP000559256"/>
    </source>
</evidence>
<protein>
    <recommendedName>
        <fullName evidence="2">Nephrocystin 3-like N-terminal domain-containing protein</fullName>
    </recommendedName>
</protein>
<proteinExistence type="predicted"/>
<dbReference type="AlphaFoldDB" id="A0A8H5D8Y1"/>
<feature type="domain" description="Nephrocystin 3-like N-terminal" evidence="2">
    <location>
        <begin position="116"/>
        <end position="283"/>
    </location>
</feature>
<accession>A0A8H5D8Y1</accession>
<sequence>MPKLSESMLERLAQFEKKMDEKKHDIELLSGSEPDNLWKRIGNFFLAKRHTKMARDIAETFHDQLVLVMSQLNLETHVVVKNLHGGGLLRDLDAVKTARHDSLGRAGCADGTREEIITKIEDWIVSTDCNQRIFWLHGKGGSGKTAVAWTIANDCHKRQDVLDANFFCSASPGNGDKEYNSSSILRTLAYQLRKDPCFRRELIAHLVANEKGLKDDFRGPGAQKLILDPLESMRKLLLAMPTIIFILDGIDECSSPSDISALLRALICIHDAIPSVKILISSRHTSRLGAILQPSSRYLAFNLDTVDRDKVERDMEAWLNEATRDFAGDSQESLVRRILEEANGSFVYGSTRCEELRASPELILCFLDETCADLPVKPGDIGSLYGHIVRRAITSVKSLTKRIELYLFLRWIAGSLPMGLTVSEPISIEEVSCFLDIELGEREEFLRRLSTVLIASDDLFPSLRILHVTFRDFLMNTQLLNLVQAKLSTPPSSLRYHLAMQSMGCMKRNLRRNICGIGLELNSEVENLDALVIKNITPALAYACESWIHHFVEVSAQTLENDDMDLPYIVEKLNAFLKSDNVLHWIEVHILRKTFDQMIKEDLPSLEKWFRKNFENVPNSSKTLQILSDF</sequence>
<evidence type="ECO:0000256" key="1">
    <source>
        <dbReference type="ARBA" id="ARBA00022737"/>
    </source>
</evidence>
<organism evidence="3 4">
    <name type="scientific">Tetrapyrgos nigripes</name>
    <dbReference type="NCBI Taxonomy" id="182062"/>
    <lineage>
        <taxon>Eukaryota</taxon>
        <taxon>Fungi</taxon>
        <taxon>Dikarya</taxon>
        <taxon>Basidiomycota</taxon>
        <taxon>Agaricomycotina</taxon>
        <taxon>Agaricomycetes</taxon>
        <taxon>Agaricomycetidae</taxon>
        <taxon>Agaricales</taxon>
        <taxon>Marasmiineae</taxon>
        <taxon>Marasmiaceae</taxon>
        <taxon>Tetrapyrgos</taxon>
    </lineage>
</organism>
<dbReference type="Pfam" id="PF24883">
    <property type="entry name" value="NPHP3_N"/>
    <property type="match status" value="1"/>
</dbReference>
<dbReference type="InterPro" id="IPR056884">
    <property type="entry name" value="NPHP3-like_N"/>
</dbReference>
<dbReference type="PANTHER" id="PTHR10039">
    <property type="entry name" value="AMELOGENIN"/>
    <property type="match status" value="1"/>
</dbReference>